<gene>
    <name evidence="2" type="ORF">HUG15_11695</name>
</gene>
<evidence type="ECO:0000313" key="2">
    <source>
        <dbReference type="EMBL" id="QQK76154.1"/>
    </source>
</evidence>
<dbReference type="Proteomes" id="UP000595823">
    <property type="component" value="Chromosome"/>
</dbReference>
<reference evidence="2 3" key="1">
    <citation type="submission" date="2020-06" db="EMBL/GenBank/DDBJ databases">
        <title>Genomic analysis of Salicibibacter sp. NKC5-3.</title>
        <authorList>
            <person name="Oh Y.J."/>
        </authorList>
    </citation>
    <scope>NUCLEOTIDE SEQUENCE [LARGE SCALE GENOMIC DNA]</scope>
    <source>
        <strain evidence="2 3">NKC5-3</strain>
    </source>
</reference>
<proteinExistence type="predicted"/>
<accession>A0A7T7CBM9</accession>
<protein>
    <submittedName>
        <fullName evidence="2">Uncharacterized protein</fullName>
    </submittedName>
</protein>
<organism evidence="2 3">
    <name type="scientific">Salicibibacter cibarius</name>
    <dbReference type="NCBI Taxonomy" id="2743000"/>
    <lineage>
        <taxon>Bacteria</taxon>
        <taxon>Bacillati</taxon>
        <taxon>Bacillota</taxon>
        <taxon>Bacilli</taxon>
        <taxon>Bacillales</taxon>
        <taxon>Bacillaceae</taxon>
        <taxon>Salicibibacter</taxon>
    </lineage>
</organism>
<keyword evidence="1" id="KW-0472">Membrane</keyword>
<name>A0A7T7CBM9_9BACI</name>
<keyword evidence="1" id="KW-1133">Transmembrane helix</keyword>
<evidence type="ECO:0000313" key="3">
    <source>
        <dbReference type="Proteomes" id="UP000595823"/>
    </source>
</evidence>
<dbReference type="EMBL" id="CP054705">
    <property type="protein sequence ID" value="QQK76154.1"/>
    <property type="molecule type" value="Genomic_DNA"/>
</dbReference>
<keyword evidence="1" id="KW-0812">Transmembrane</keyword>
<dbReference type="AlphaFoldDB" id="A0A7T7CBM9"/>
<keyword evidence="3" id="KW-1185">Reference proteome</keyword>
<feature type="transmembrane region" description="Helical" evidence="1">
    <location>
        <begin position="20"/>
        <end position="44"/>
    </location>
</feature>
<sequence>MIDPTSPSVLHLHSDEDDGYISFAVVLATVLSGVFSMMVLQYFFG</sequence>
<evidence type="ECO:0000256" key="1">
    <source>
        <dbReference type="SAM" id="Phobius"/>
    </source>
</evidence>
<dbReference type="KEGG" id="scia:HUG15_11695"/>